<proteinExistence type="predicted"/>
<dbReference type="Proteomes" id="UP000271464">
    <property type="component" value="Unassembled WGS sequence"/>
</dbReference>
<name>A0ABY6RPB5_9MYCO</name>
<dbReference type="InterPro" id="IPR036390">
    <property type="entry name" value="WH_DNA-bd_sf"/>
</dbReference>
<dbReference type="Gene3D" id="1.10.10.10">
    <property type="entry name" value="Winged helix-like DNA-binding domain superfamily/Winged helix DNA-binding domain"/>
    <property type="match status" value="1"/>
</dbReference>
<protein>
    <recommendedName>
        <fullName evidence="1">HTH marR-type domain-containing protein</fullName>
    </recommendedName>
</protein>
<keyword evidence="3" id="KW-1185">Reference proteome</keyword>
<dbReference type="SUPFAM" id="SSF46785">
    <property type="entry name" value="Winged helix' DNA-binding domain"/>
    <property type="match status" value="1"/>
</dbReference>
<evidence type="ECO:0000259" key="1">
    <source>
        <dbReference type="Pfam" id="PF12802"/>
    </source>
</evidence>
<gene>
    <name evidence="2" type="ORF">LAUMK4_04700</name>
</gene>
<reference evidence="2 3" key="1">
    <citation type="submission" date="2018-09" db="EMBL/GenBank/DDBJ databases">
        <authorList>
            <person name="Tagini F."/>
        </authorList>
    </citation>
    <scope>NUCLEOTIDE SEQUENCE [LARGE SCALE GENOMIC DNA]</scope>
    <source>
        <strain evidence="2 3">MK4</strain>
    </source>
</reference>
<sequence>MLGVPYASSPQVQELSEIMFGQRHRLALMVAIAQSDDGIVNPTELAEALGMRAQSSLQAPLKRLVDAGLITRISGIEGRVYYRREESQAWGFALELLSRALRSADMSG</sequence>
<dbReference type="Pfam" id="PF12802">
    <property type="entry name" value="MarR_2"/>
    <property type="match status" value="1"/>
</dbReference>
<evidence type="ECO:0000313" key="2">
    <source>
        <dbReference type="EMBL" id="VAZ99733.1"/>
    </source>
</evidence>
<feature type="domain" description="HTH marR-type" evidence="1">
    <location>
        <begin position="27"/>
        <end position="73"/>
    </location>
</feature>
<dbReference type="InterPro" id="IPR000835">
    <property type="entry name" value="HTH_MarR-typ"/>
</dbReference>
<dbReference type="EMBL" id="UPHM01000127">
    <property type="protein sequence ID" value="VAZ99733.1"/>
    <property type="molecule type" value="Genomic_DNA"/>
</dbReference>
<accession>A0ABY6RPB5</accession>
<evidence type="ECO:0000313" key="3">
    <source>
        <dbReference type="Proteomes" id="UP000271464"/>
    </source>
</evidence>
<organism evidence="2 3">
    <name type="scientific">Mycobacterium persicum</name>
    <dbReference type="NCBI Taxonomy" id="1487726"/>
    <lineage>
        <taxon>Bacteria</taxon>
        <taxon>Bacillati</taxon>
        <taxon>Actinomycetota</taxon>
        <taxon>Actinomycetes</taxon>
        <taxon>Mycobacteriales</taxon>
        <taxon>Mycobacteriaceae</taxon>
        <taxon>Mycobacterium</taxon>
    </lineage>
</organism>
<comment type="caution">
    <text evidence="2">The sequence shown here is derived from an EMBL/GenBank/DDBJ whole genome shotgun (WGS) entry which is preliminary data.</text>
</comment>
<dbReference type="InterPro" id="IPR036388">
    <property type="entry name" value="WH-like_DNA-bd_sf"/>
</dbReference>